<dbReference type="STRING" id="69960.SAMN05421720_11841"/>
<proteinExistence type="inferred from homology"/>
<evidence type="ECO:0000256" key="8">
    <source>
        <dbReference type="SAM" id="Phobius"/>
    </source>
</evidence>
<dbReference type="AlphaFoldDB" id="A0A1G7H8E5"/>
<sequence length="330" mass="33754">MSARVPVVMAVLAVGLVGALAGLMIGYVPYGPLTVLEGLAGFGDPVATAIVREVRLPRTLLALEVGAALGLAGAALQGLLRNPLAEPGLIGVSSSAALGAVIAFHFGLMAWADWALPATAILGAATTTLVLLLIARRAPGTLTLILSGIALSSLAGALTSLALNLAPNPYALNEMVLWLMGSIKDRSMDEVVLVLPFLLVGGTLLLATARGLNALTLGEETAQTLGIHLGRLRALVILGIALVVGAAVSVSGAIGFVGLVVPHMMRPFVGHQPSRLLIPSALGGAALVTVADTLARILPTHQEVMVGVLTAMLGAPFFLTLVLRQWRTMP</sequence>
<dbReference type="EMBL" id="FNAP01000018">
    <property type="protein sequence ID" value="SDE96389.1"/>
    <property type="molecule type" value="Genomic_DNA"/>
</dbReference>
<feature type="transmembrane region" description="Helical" evidence="8">
    <location>
        <begin position="114"/>
        <end position="135"/>
    </location>
</feature>
<evidence type="ECO:0000256" key="2">
    <source>
        <dbReference type="ARBA" id="ARBA00007935"/>
    </source>
</evidence>
<dbReference type="InterPro" id="IPR037294">
    <property type="entry name" value="ABC_BtuC-like"/>
</dbReference>
<dbReference type="FunFam" id="1.10.3470.10:FF:000001">
    <property type="entry name" value="Vitamin B12 ABC transporter permease BtuC"/>
    <property type="match status" value="1"/>
</dbReference>
<dbReference type="OrthoDB" id="9811975at2"/>
<keyword evidence="3" id="KW-0813">Transport</keyword>
<accession>A0A1G7H8E5</accession>
<comment type="subcellular location">
    <subcellularLocation>
        <location evidence="1">Cell membrane</location>
        <topology evidence="1">Multi-pass membrane protein</topology>
    </subcellularLocation>
</comment>
<dbReference type="Gene3D" id="1.10.3470.10">
    <property type="entry name" value="ABC transporter involved in vitamin B12 uptake, BtuC"/>
    <property type="match status" value="1"/>
</dbReference>
<name>A0A1G7H8E5_9PROT</name>
<feature type="transmembrane region" description="Helical" evidence="8">
    <location>
        <begin position="7"/>
        <end position="30"/>
    </location>
</feature>
<dbReference type="GO" id="GO:0033214">
    <property type="term" value="P:siderophore-iron import into cell"/>
    <property type="evidence" value="ECO:0007669"/>
    <property type="project" value="TreeGrafter"/>
</dbReference>
<protein>
    <submittedName>
        <fullName evidence="9">Iron complex transport system permease protein</fullName>
    </submittedName>
</protein>
<dbReference type="CDD" id="cd06550">
    <property type="entry name" value="TM_ABC_iron-siderophores_like"/>
    <property type="match status" value="1"/>
</dbReference>
<evidence type="ECO:0000256" key="3">
    <source>
        <dbReference type="ARBA" id="ARBA00022448"/>
    </source>
</evidence>
<feature type="transmembrane region" description="Helical" evidence="8">
    <location>
        <begin position="276"/>
        <end position="298"/>
    </location>
</feature>
<evidence type="ECO:0000256" key="7">
    <source>
        <dbReference type="ARBA" id="ARBA00023136"/>
    </source>
</evidence>
<feature type="transmembrane region" description="Helical" evidence="8">
    <location>
        <begin position="87"/>
        <end position="108"/>
    </location>
</feature>
<evidence type="ECO:0000256" key="4">
    <source>
        <dbReference type="ARBA" id="ARBA00022475"/>
    </source>
</evidence>
<keyword evidence="4" id="KW-1003">Cell membrane</keyword>
<dbReference type="RefSeq" id="WP_092787911.1">
    <property type="nucleotide sequence ID" value="NZ_FNAP01000018.1"/>
</dbReference>
<evidence type="ECO:0000256" key="1">
    <source>
        <dbReference type="ARBA" id="ARBA00004651"/>
    </source>
</evidence>
<feature type="transmembrane region" description="Helical" evidence="8">
    <location>
        <begin position="142"/>
        <end position="163"/>
    </location>
</feature>
<dbReference type="Proteomes" id="UP000199412">
    <property type="component" value="Unassembled WGS sequence"/>
</dbReference>
<gene>
    <name evidence="9" type="ORF">SAMN05421720_11841</name>
</gene>
<keyword evidence="10" id="KW-1185">Reference proteome</keyword>
<dbReference type="PANTHER" id="PTHR30472">
    <property type="entry name" value="FERRIC ENTEROBACTIN TRANSPORT SYSTEM PERMEASE PROTEIN"/>
    <property type="match status" value="1"/>
</dbReference>
<evidence type="ECO:0000256" key="6">
    <source>
        <dbReference type="ARBA" id="ARBA00022989"/>
    </source>
</evidence>
<evidence type="ECO:0000256" key="5">
    <source>
        <dbReference type="ARBA" id="ARBA00022692"/>
    </source>
</evidence>
<dbReference type="PANTHER" id="PTHR30472:SF25">
    <property type="entry name" value="ABC TRANSPORTER PERMEASE PROTEIN MJ0876-RELATED"/>
    <property type="match status" value="1"/>
</dbReference>
<dbReference type="Pfam" id="PF01032">
    <property type="entry name" value="FecCD"/>
    <property type="match status" value="1"/>
</dbReference>
<evidence type="ECO:0000313" key="10">
    <source>
        <dbReference type="Proteomes" id="UP000199412"/>
    </source>
</evidence>
<comment type="similarity">
    <text evidence="2">Belongs to the binding-protein-dependent transport system permease family. FecCD subfamily.</text>
</comment>
<keyword evidence="6 8" id="KW-1133">Transmembrane helix</keyword>
<keyword evidence="5 8" id="KW-0812">Transmembrane</keyword>
<dbReference type="SUPFAM" id="SSF81345">
    <property type="entry name" value="ABC transporter involved in vitamin B12 uptake, BtuC"/>
    <property type="match status" value="1"/>
</dbReference>
<feature type="transmembrane region" description="Helical" evidence="8">
    <location>
        <begin position="304"/>
        <end position="323"/>
    </location>
</feature>
<reference evidence="9 10" key="1">
    <citation type="submission" date="2016-10" db="EMBL/GenBank/DDBJ databases">
        <authorList>
            <person name="de Groot N.N."/>
        </authorList>
    </citation>
    <scope>NUCLEOTIDE SEQUENCE [LARGE SCALE GENOMIC DNA]</scope>
    <source>
        <strain evidence="9 10">ATCC 700224</strain>
    </source>
</reference>
<feature type="transmembrane region" description="Helical" evidence="8">
    <location>
        <begin position="191"/>
        <end position="212"/>
    </location>
</feature>
<organism evidence="9 10">
    <name type="scientific">Rhodospira trueperi</name>
    <dbReference type="NCBI Taxonomy" id="69960"/>
    <lineage>
        <taxon>Bacteria</taxon>
        <taxon>Pseudomonadati</taxon>
        <taxon>Pseudomonadota</taxon>
        <taxon>Alphaproteobacteria</taxon>
        <taxon>Rhodospirillales</taxon>
        <taxon>Rhodospirillaceae</taxon>
        <taxon>Rhodospira</taxon>
    </lineage>
</organism>
<dbReference type="GO" id="GO:0005886">
    <property type="term" value="C:plasma membrane"/>
    <property type="evidence" value="ECO:0007669"/>
    <property type="project" value="UniProtKB-SubCell"/>
</dbReference>
<feature type="transmembrane region" description="Helical" evidence="8">
    <location>
        <begin position="232"/>
        <end position="264"/>
    </location>
</feature>
<evidence type="ECO:0000313" key="9">
    <source>
        <dbReference type="EMBL" id="SDE96389.1"/>
    </source>
</evidence>
<feature type="transmembrane region" description="Helical" evidence="8">
    <location>
        <begin position="60"/>
        <end position="80"/>
    </location>
</feature>
<keyword evidence="7 8" id="KW-0472">Membrane</keyword>
<dbReference type="InterPro" id="IPR000522">
    <property type="entry name" value="ABC_transptr_permease_BtuC"/>
</dbReference>
<dbReference type="GO" id="GO:0022857">
    <property type="term" value="F:transmembrane transporter activity"/>
    <property type="evidence" value="ECO:0007669"/>
    <property type="project" value="InterPro"/>
</dbReference>